<dbReference type="VEuPathDB" id="VectorBase:HLOH_064847"/>
<evidence type="ECO:0000313" key="3">
    <source>
        <dbReference type="Proteomes" id="UP000821853"/>
    </source>
</evidence>
<feature type="compositionally biased region" description="Basic and acidic residues" evidence="1">
    <location>
        <begin position="17"/>
        <end position="36"/>
    </location>
</feature>
<sequence length="157" mass="16838">MRSDALREAKPKRKREKCSAKENSGRGRKGDQDKRASVFVCEARPARLSLTSTPATAATCTVAAATGEASRLAPAGSADFRGAMENEDNEFQEMDTTPAATTTTDPTRKCRRDPTGRDDAGNAARKTVAITAPTSRRAATGGAASVDDDDFRCRRRR</sequence>
<comment type="caution">
    <text evidence="2">The sequence shown here is derived from an EMBL/GenBank/DDBJ whole genome shotgun (WGS) entry which is preliminary data.</text>
</comment>
<evidence type="ECO:0000313" key="2">
    <source>
        <dbReference type="EMBL" id="KAH9363287.1"/>
    </source>
</evidence>
<evidence type="ECO:0000256" key="1">
    <source>
        <dbReference type="SAM" id="MobiDB-lite"/>
    </source>
</evidence>
<reference evidence="2 3" key="1">
    <citation type="journal article" date="2020" name="Cell">
        <title>Large-Scale Comparative Analyses of Tick Genomes Elucidate Their Genetic Diversity and Vector Capacities.</title>
        <authorList>
            <consortium name="Tick Genome and Microbiome Consortium (TIGMIC)"/>
            <person name="Jia N."/>
            <person name="Wang J."/>
            <person name="Shi W."/>
            <person name="Du L."/>
            <person name="Sun Y."/>
            <person name="Zhan W."/>
            <person name="Jiang J.F."/>
            <person name="Wang Q."/>
            <person name="Zhang B."/>
            <person name="Ji P."/>
            <person name="Bell-Sakyi L."/>
            <person name="Cui X.M."/>
            <person name="Yuan T.T."/>
            <person name="Jiang B.G."/>
            <person name="Yang W.F."/>
            <person name="Lam T.T."/>
            <person name="Chang Q.C."/>
            <person name="Ding S.J."/>
            <person name="Wang X.J."/>
            <person name="Zhu J.G."/>
            <person name="Ruan X.D."/>
            <person name="Zhao L."/>
            <person name="Wei J.T."/>
            <person name="Ye R.Z."/>
            <person name="Que T.C."/>
            <person name="Du C.H."/>
            <person name="Zhou Y.H."/>
            <person name="Cheng J.X."/>
            <person name="Dai P.F."/>
            <person name="Guo W.B."/>
            <person name="Han X.H."/>
            <person name="Huang E.J."/>
            <person name="Li L.F."/>
            <person name="Wei W."/>
            <person name="Gao Y.C."/>
            <person name="Liu J.Z."/>
            <person name="Shao H.Z."/>
            <person name="Wang X."/>
            <person name="Wang C.C."/>
            <person name="Yang T.C."/>
            <person name="Huo Q.B."/>
            <person name="Li W."/>
            <person name="Chen H.Y."/>
            <person name="Chen S.E."/>
            <person name="Zhou L.G."/>
            <person name="Ni X.B."/>
            <person name="Tian J.H."/>
            <person name="Sheng Y."/>
            <person name="Liu T."/>
            <person name="Pan Y.S."/>
            <person name="Xia L.Y."/>
            <person name="Li J."/>
            <person name="Zhao F."/>
            <person name="Cao W.C."/>
        </authorList>
    </citation>
    <scope>NUCLEOTIDE SEQUENCE [LARGE SCALE GENOMIC DNA]</scope>
    <source>
        <strain evidence="2">HaeL-2018</strain>
    </source>
</reference>
<proteinExistence type="predicted"/>
<organism evidence="2 3">
    <name type="scientific">Haemaphysalis longicornis</name>
    <name type="common">Bush tick</name>
    <dbReference type="NCBI Taxonomy" id="44386"/>
    <lineage>
        <taxon>Eukaryota</taxon>
        <taxon>Metazoa</taxon>
        <taxon>Ecdysozoa</taxon>
        <taxon>Arthropoda</taxon>
        <taxon>Chelicerata</taxon>
        <taxon>Arachnida</taxon>
        <taxon>Acari</taxon>
        <taxon>Parasitiformes</taxon>
        <taxon>Ixodida</taxon>
        <taxon>Ixodoidea</taxon>
        <taxon>Ixodidae</taxon>
        <taxon>Haemaphysalinae</taxon>
        <taxon>Haemaphysalis</taxon>
    </lineage>
</organism>
<accession>A0A9J6FKG0</accession>
<feature type="region of interest" description="Disordered" evidence="1">
    <location>
        <begin position="67"/>
        <end position="157"/>
    </location>
</feature>
<dbReference type="Proteomes" id="UP000821853">
    <property type="component" value="Chromosome 10"/>
</dbReference>
<feature type="compositionally biased region" description="Low complexity" evidence="1">
    <location>
        <begin position="95"/>
        <end position="105"/>
    </location>
</feature>
<name>A0A9J6FKG0_HAELO</name>
<feature type="region of interest" description="Disordered" evidence="1">
    <location>
        <begin position="1"/>
        <end position="37"/>
    </location>
</feature>
<keyword evidence="3" id="KW-1185">Reference proteome</keyword>
<dbReference type="AlphaFoldDB" id="A0A9J6FKG0"/>
<dbReference type="EMBL" id="JABSTR010000002">
    <property type="protein sequence ID" value="KAH9363287.1"/>
    <property type="molecule type" value="Genomic_DNA"/>
</dbReference>
<protein>
    <submittedName>
        <fullName evidence="2">Uncharacterized protein</fullName>
    </submittedName>
</protein>
<feature type="compositionally biased region" description="Basic and acidic residues" evidence="1">
    <location>
        <begin position="106"/>
        <end position="120"/>
    </location>
</feature>
<gene>
    <name evidence="2" type="ORF">HPB48_006393</name>
</gene>